<sequence>MKSDLATRLGRQGRGGDTLVAHISPREAMMLKLLGGSGTRNPRTGLLEFKYGGDTNEGGAHGFGGAGSAAAAGRSGGPMGGTGAAFKGMDSSGSISRSGVGSATAADKMVADSLGLSPDAYGGLAGAYRDQVTDSYDDGFGGLLDSLFGLREKLDYDRALEAAQNATQTGTAIDPTAGMASWGFDPAGLIGGLAGMALGVPGLGLAAAQISDLLGRPAEIGLGPDVFGGSTGSPSMTGTSQNQGQVAQGAGQNLNDAIGRIAAAREGVRRAAGARPPGSSTAMAAAPPIPRSRPPSGLLAYLAQNPAWLPGYSGSSRFGVGAVAPIPYLRPVA</sequence>
<organism evidence="2 3">
    <name type="scientific">Hypericibacter adhaerens</name>
    <dbReference type="NCBI Taxonomy" id="2602016"/>
    <lineage>
        <taxon>Bacteria</taxon>
        <taxon>Pseudomonadati</taxon>
        <taxon>Pseudomonadota</taxon>
        <taxon>Alphaproteobacteria</taxon>
        <taxon>Rhodospirillales</taxon>
        <taxon>Dongiaceae</taxon>
        <taxon>Hypericibacter</taxon>
    </lineage>
</organism>
<name>A0A5J6N233_9PROT</name>
<dbReference type="KEGG" id="hadh:FRZ61_37100"/>
<proteinExistence type="predicted"/>
<feature type="region of interest" description="Disordered" evidence="1">
    <location>
        <begin position="270"/>
        <end position="290"/>
    </location>
</feature>
<evidence type="ECO:0000313" key="2">
    <source>
        <dbReference type="EMBL" id="QEX23771.1"/>
    </source>
</evidence>
<gene>
    <name evidence="2" type="ORF">FRZ61_37100</name>
</gene>
<dbReference type="AlphaFoldDB" id="A0A5J6N233"/>
<dbReference type="Proteomes" id="UP000325797">
    <property type="component" value="Chromosome"/>
</dbReference>
<dbReference type="EMBL" id="CP042582">
    <property type="protein sequence ID" value="QEX23771.1"/>
    <property type="molecule type" value="Genomic_DNA"/>
</dbReference>
<protein>
    <submittedName>
        <fullName evidence="2">Uncharacterized protein</fullName>
    </submittedName>
</protein>
<evidence type="ECO:0000313" key="3">
    <source>
        <dbReference type="Proteomes" id="UP000325797"/>
    </source>
</evidence>
<accession>A0A5J6N233</accession>
<dbReference type="OrthoDB" id="7366928at2"/>
<keyword evidence="3" id="KW-1185">Reference proteome</keyword>
<evidence type="ECO:0000256" key="1">
    <source>
        <dbReference type="SAM" id="MobiDB-lite"/>
    </source>
</evidence>
<reference evidence="2 3" key="1">
    <citation type="submission" date="2019-08" db="EMBL/GenBank/DDBJ databases">
        <title>Hyperibacter terrae gen. nov., sp. nov. and Hyperibacter viscosus sp. nov., two new members in the family Rhodospirillaceae isolated from the rhizosphere of Hypericum perforatum.</title>
        <authorList>
            <person name="Noviana Z."/>
        </authorList>
    </citation>
    <scope>NUCLEOTIDE SEQUENCE [LARGE SCALE GENOMIC DNA]</scope>
    <source>
        <strain evidence="2 3">R5959</strain>
    </source>
</reference>
<dbReference type="RefSeq" id="WP_151119112.1">
    <property type="nucleotide sequence ID" value="NZ_CP042582.1"/>
</dbReference>